<proteinExistence type="predicted"/>
<accession>A0A137NRM2</accession>
<keyword evidence="3" id="KW-1185">Reference proteome</keyword>
<evidence type="ECO:0008006" key="4">
    <source>
        <dbReference type="Google" id="ProtNLM"/>
    </source>
</evidence>
<feature type="transmembrane region" description="Helical" evidence="1">
    <location>
        <begin position="152"/>
        <end position="172"/>
    </location>
</feature>
<reference evidence="2 3" key="1">
    <citation type="journal article" date="2015" name="Genome Biol. Evol.">
        <title>Phylogenomic analyses indicate that early fungi evolved digesting cell walls of algal ancestors of land plants.</title>
        <authorList>
            <person name="Chang Y."/>
            <person name="Wang S."/>
            <person name="Sekimoto S."/>
            <person name="Aerts A.L."/>
            <person name="Choi C."/>
            <person name="Clum A."/>
            <person name="LaButti K.M."/>
            <person name="Lindquist E.A."/>
            <person name="Yee Ngan C."/>
            <person name="Ohm R.A."/>
            <person name="Salamov A.A."/>
            <person name="Grigoriev I.V."/>
            <person name="Spatafora J.W."/>
            <person name="Berbee M.L."/>
        </authorList>
    </citation>
    <scope>NUCLEOTIDE SEQUENCE [LARGE SCALE GENOMIC DNA]</scope>
    <source>
        <strain evidence="2 3">NRRL 28638</strain>
    </source>
</reference>
<dbReference type="SUPFAM" id="SSF81321">
    <property type="entry name" value="Family A G protein-coupled receptor-like"/>
    <property type="match status" value="1"/>
</dbReference>
<dbReference type="OrthoDB" id="5985475at2759"/>
<dbReference type="EMBL" id="KQ964894">
    <property type="protein sequence ID" value="KXN65378.1"/>
    <property type="molecule type" value="Genomic_DNA"/>
</dbReference>
<dbReference type="AlphaFoldDB" id="A0A137NRM2"/>
<sequence length="200" mass="23044">MAIERFSLIGFNVKISACYWFGLIALLWGSHFSLASICAYYNYQSLTKTETYCTYIVAGYCWPVFYINIIYFYTSFIAVIVCYFGIVIVKIKQCLNQINFNIPKEKAYSELRSTLAKSFVNILVYFLTYCGKVYVVAYEMKTGKRRSLELDIASLILISYTSVANALILLYMNTEVRSSFFDLLKDIKSKIFNNSSDSLE</sequence>
<keyword evidence="1" id="KW-0812">Transmembrane</keyword>
<evidence type="ECO:0000256" key="1">
    <source>
        <dbReference type="SAM" id="Phobius"/>
    </source>
</evidence>
<feature type="transmembrane region" description="Helical" evidence="1">
    <location>
        <begin position="63"/>
        <end position="89"/>
    </location>
</feature>
<dbReference type="Proteomes" id="UP000070444">
    <property type="component" value="Unassembled WGS sequence"/>
</dbReference>
<name>A0A137NRM2_CONC2</name>
<dbReference type="Gene3D" id="1.20.1070.10">
    <property type="entry name" value="Rhodopsin 7-helix transmembrane proteins"/>
    <property type="match status" value="1"/>
</dbReference>
<gene>
    <name evidence="2" type="ORF">CONCODRAFT_13042</name>
</gene>
<organism evidence="2 3">
    <name type="scientific">Conidiobolus coronatus (strain ATCC 28846 / CBS 209.66 / NRRL 28638)</name>
    <name type="common">Delacroixia coronata</name>
    <dbReference type="NCBI Taxonomy" id="796925"/>
    <lineage>
        <taxon>Eukaryota</taxon>
        <taxon>Fungi</taxon>
        <taxon>Fungi incertae sedis</taxon>
        <taxon>Zoopagomycota</taxon>
        <taxon>Entomophthoromycotina</taxon>
        <taxon>Entomophthoromycetes</taxon>
        <taxon>Entomophthorales</taxon>
        <taxon>Ancylistaceae</taxon>
        <taxon>Conidiobolus</taxon>
    </lineage>
</organism>
<keyword evidence="1" id="KW-0472">Membrane</keyword>
<protein>
    <recommendedName>
        <fullName evidence="4">G-protein coupled receptors family 1 profile domain-containing protein</fullName>
    </recommendedName>
</protein>
<evidence type="ECO:0000313" key="2">
    <source>
        <dbReference type="EMBL" id="KXN65378.1"/>
    </source>
</evidence>
<keyword evidence="1" id="KW-1133">Transmembrane helix</keyword>
<feature type="transmembrane region" description="Helical" evidence="1">
    <location>
        <begin position="119"/>
        <end position="140"/>
    </location>
</feature>
<evidence type="ECO:0000313" key="3">
    <source>
        <dbReference type="Proteomes" id="UP000070444"/>
    </source>
</evidence>